<evidence type="ECO:0000256" key="2">
    <source>
        <dbReference type="ARBA" id="ARBA00004648"/>
    </source>
</evidence>
<feature type="domain" description="Fe2OG dioxygenase" evidence="8">
    <location>
        <begin position="153"/>
        <end position="291"/>
    </location>
</feature>
<organism evidence="9 10">
    <name type="scientific">Chloropicon roscoffensis</name>
    <dbReference type="NCBI Taxonomy" id="1461544"/>
    <lineage>
        <taxon>Eukaryota</taxon>
        <taxon>Viridiplantae</taxon>
        <taxon>Chlorophyta</taxon>
        <taxon>Chloropicophyceae</taxon>
        <taxon>Chloropicales</taxon>
        <taxon>Chloropicaceae</taxon>
        <taxon>Chloropicon</taxon>
    </lineage>
</organism>
<evidence type="ECO:0000313" key="10">
    <source>
        <dbReference type="Proteomes" id="UP001472866"/>
    </source>
</evidence>
<dbReference type="InterPro" id="IPR006620">
    <property type="entry name" value="Pro_4_hyd_alph"/>
</dbReference>
<evidence type="ECO:0000313" key="9">
    <source>
        <dbReference type="EMBL" id="WZN61955.1"/>
    </source>
</evidence>
<name>A0AAX4P8Q6_9CHLO</name>
<protein>
    <submittedName>
        <fullName evidence="9">Prolyl 4-hydroxylase</fullName>
    </submittedName>
</protein>
<dbReference type="InterPro" id="IPR044862">
    <property type="entry name" value="Pro_4_hyd_alph_FE2OG_OXY"/>
</dbReference>
<gene>
    <name evidence="9" type="ORF">HKI87_05g34910</name>
</gene>
<keyword evidence="10" id="KW-1185">Reference proteome</keyword>
<evidence type="ECO:0000256" key="4">
    <source>
        <dbReference type="ARBA" id="ARBA00022964"/>
    </source>
</evidence>
<evidence type="ECO:0000256" key="5">
    <source>
        <dbReference type="ARBA" id="ARBA00023002"/>
    </source>
</evidence>
<keyword evidence="3" id="KW-0479">Metal-binding</keyword>
<dbReference type="Gene3D" id="2.60.120.620">
    <property type="entry name" value="q2cbj1_9rhob like domain"/>
    <property type="match status" value="1"/>
</dbReference>
<evidence type="ECO:0000256" key="6">
    <source>
        <dbReference type="ARBA" id="ARBA00023004"/>
    </source>
</evidence>
<proteinExistence type="predicted"/>
<dbReference type="Proteomes" id="UP001472866">
    <property type="component" value="Chromosome 05"/>
</dbReference>
<dbReference type="EMBL" id="CP151505">
    <property type="protein sequence ID" value="WZN61955.1"/>
    <property type="molecule type" value="Genomic_DNA"/>
</dbReference>
<evidence type="ECO:0000256" key="7">
    <source>
        <dbReference type="ARBA" id="ARBA00049169"/>
    </source>
</evidence>
<comment type="cofactor">
    <cofactor evidence="1">
        <name>L-ascorbate</name>
        <dbReference type="ChEBI" id="CHEBI:38290"/>
    </cofactor>
</comment>
<keyword evidence="5" id="KW-0560">Oxidoreductase</keyword>
<dbReference type="GO" id="GO:0005789">
    <property type="term" value="C:endoplasmic reticulum membrane"/>
    <property type="evidence" value="ECO:0007669"/>
    <property type="project" value="UniProtKB-SubCell"/>
</dbReference>
<dbReference type="InterPro" id="IPR045054">
    <property type="entry name" value="P4HA-like"/>
</dbReference>
<keyword evidence="6" id="KW-0408">Iron</keyword>
<dbReference type="GO" id="GO:0004656">
    <property type="term" value="F:procollagen-proline 4-dioxygenase activity"/>
    <property type="evidence" value="ECO:0007669"/>
    <property type="project" value="UniProtKB-EC"/>
</dbReference>
<keyword evidence="4" id="KW-0223">Dioxygenase</keyword>
<dbReference type="InterPro" id="IPR005123">
    <property type="entry name" value="Oxoglu/Fe-dep_dioxygenase_dom"/>
</dbReference>
<dbReference type="PANTHER" id="PTHR10869:SF246">
    <property type="entry name" value="TRANSMEMBRANE PROLYL 4-HYDROXYLASE"/>
    <property type="match status" value="1"/>
</dbReference>
<comment type="subcellular location">
    <subcellularLocation>
        <location evidence="2">Endoplasmic reticulum membrane</location>
        <topology evidence="2">Single-pass type II membrane protein</topology>
    </subcellularLocation>
</comment>
<dbReference type="GO" id="GO:0031418">
    <property type="term" value="F:L-ascorbic acid binding"/>
    <property type="evidence" value="ECO:0007669"/>
    <property type="project" value="InterPro"/>
</dbReference>
<evidence type="ECO:0000256" key="3">
    <source>
        <dbReference type="ARBA" id="ARBA00022723"/>
    </source>
</evidence>
<accession>A0AAX4P8Q6</accession>
<sequence>MAQGYDHMFRSITVSFLSNPLQKQIKRATQVVFLLCVLCAVVSTRKPSVQPSRNYFAQQVDVATVETNATWVETVGWHPRAFIVHNILTADECEHIVDLGRTSLQPSGVYNGPGQRRQKQRTSSGTFLMRYRSRTLATVVERVSLLVGFPVFQGELVQLLHYEVGQYYKPHHDYFWEPNPRAATVLLYLSEVEEGGGTNFPLGHIERDYKLNHNGSLRHPNSCNNGIGDIDGKGSKAKGDSVMRVRPKRGSALVFWGVGCGYMKFDELSLHEGCPVEKGDKWSSTICKIRLNCGLDCFEY</sequence>
<evidence type="ECO:0000259" key="8">
    <source>
        <dbReference type="PROSITE" id="PS51471"/>
    </source>
</evidence>
<dbReference type="PROSITE" id="PS51471">
    <property type="entry name" value="FE2OG_OXY"/>
    <property type="match status" value="1"/>
</dbReference>
<dbReference type="Pfam" id="PF13640">
    <property type="entry name" value="2OG-FeII_Oxy_3"/>
    <property type="match status" value="1"/>
</dbReference>
<dbReference type="GO" id="GO:0005506">
    <property type="term" value="F:iron ion binding"/>
    <property type="evidence" value="ECO:0007669"/>
    <property type="project" value="InterPro"/>
</dbReference>
<dbReference type="SMART" id="SM00702">
    <property type="entry name" value="P4Hc"/>
    <property type="match status" value="1"/>
</dbReference>
<evidence type="ECO:0000256" key="1">
    <source>
        <dbReference type="ARBA" id="ARBA00001961"/>
    </source>
</evidence>
<reference evidence="9 10" key="1">
    <citation type="submission" date="2024-03" db="EMBL/GenBank/DDBJ databases">
        <title>Complete genome sequence of the green alga Chloropicon roscoffensis RCC1871.</title>
        <authorList>
            <person name="Lemieux C."/>
            <person name="Pombert J.-F."/>
            <person name="Otis C."/>
            <person name="Turmel M."/>
        </authorList>
    </citation>
    <scope>NUCLEOTIDE SEQUENCE [LARGE SCALE GENOMIC DNA]</scope>
    <source>
        <strain evidence="9 10">RCC1871</strain>
    </source>
</reference>
<comment type="catalytic activity">
    <reaction evidence="7">
        <text>L-prolyl-[collagen] + 2-oxoglutarate + O2 = trans-4-hydroxy-L-prolyl-[collagen] + succinate + CO2</text>
        <dbReference type="Rhea" id="RHEA:18945"/>
        <dbReference type="Rhea" id="RHEA-COMP:11676"/>
        <dbReference type="Rhea" id="RHEA-COMP:11680"/>
        <dbReference type="ChEBI" id="CHEBI:15379"/>
        <dbReference type="ChEBI" id="CHEBI:16526"/>
        <dbReference type="ChEBI" id="CHEBI:16810"/>
        <dbReference type="ChEBI" id="CHEBI:30031"/>
        <dbReference type="ChEBI" id="CHEBI:50342"/>
        <dbReference type="ChEBI" id="CHEBI:61965"/>
        <dbReference type="EC" id="1.14.11.2"/>
    </reaction>
</comment>
<dbReference type="PANTHER" id="PTHR10869">
    <property type="entry name" value="PROLYL 4-HYDROXYLASE ALPHA SUBUNIT"/>
    <property type="match status" value="1"/>
</dbReference>
<dbReference type="AlphaFoldDB" id="A0AAX4P8Q6"/>